<organism evidence="4 5">
    <name type="scientific">Allomeiothermus silvanus (strain ATCC 700542 / DSM 9946 / NBRC 106475 / NCIMB 13440 / VI-R2)</name>
    <name type="common">Thermus silvanus</name>
    <dbReference type="NCBI Taxonomy" id="526227"/>
    <lineage>
        <taxon>Bacteria</taxon>
        <taxon>Thermotogati</taxon>
        <taxon>Deinococcota</taxon>
        <taxon>Deinococci</taxon>
        <taxon>Thermales</taxon>
        <taxon>Thermaceae</taxon>
        <taxon>Allomeiothermus</taxon>
    </lineage>
</organism>
<reference evidence="4 5" key="1">
    <citation type="journal article" date="2010" name="Stand. Genomic Sci.">
        <title>Complete genome sequence of Meiothermus silvanus type strain (VI-R2).</title>
        <authorList>
            <person name="Sikorski J."/>
            <person name="Tindall B.J."/>
            <person name="Lowry S."/>
            <person name="Lucas S."/>
            <person name="Nolan M."/>
            <person name="Copeland A."/>
            <person name="Glavina Del Rio T."/>
            <person name="Tice H."/>
            <person name="Cheng J.F."/>
            <person name="Han C."/>
            <person name="Pitluck S."/>
            <person name="Liolios K."/>
            <person name="Ivanova N."/>
            <person name="Mavromatis K."/>
            <person name="Mikhailova N."/>
            <person name="Pati A."/>
            <person name="Goodwin L."/>
            <person name="Chen A."/>
            <person name="Palaniappan K."/>
            <person name="Land M."/>
            <person name="Hauser L."/>
            <person name="Chang Y.J."/>
            <person name="Jeffries C.D."/>
            <person name="Rohde M."/>
            <person name="Goker M."/>
            <person name="Woyke T."/>
            <person name="Bristow J."/>
            <person name="Eisen J.A."/>
            <person name="Markowitz V."/>
            <person name="Hugenholtz P."/>
            <person name="Kyrpides N.C."/>
            <person name="Klenk H.P."/>
            <person name="Lapidus A."/>
        </authorList>
    </citation>
    <scope>NUCLEOTIDE SEQUENCE [LARGE SCALE GENOMIC DNA]</scope>
    <source>
        <strain evidence="5">ATCC 700542 / DSM 9946 / VI-R2</strain>
        <plasmid evidence="5">Plasmid pMESIL01</plasmid>
    </source>
</reference>
<keyword evidence="4" id="KW-0614">Plasmid</keyword>
<dbReference type="RefSeq" id="WP_013159763.1">
    <property type="nucleotide sequence ID" value="NC_014213.1"/>
</dbReference>
<evidence type="ECO:0000313" key="4">
    <source>
        <dbReference type="EMBL" id="ADH65283.1"/>
    </source>
</evidence>
<dbReference type="InterPro" id="IPR025154">
    <property type="entry name" value="Put_metallopeptidase_dom"/>
</dbReference>
<dbReference type="PANTHER" id="PTHR38730">
    <property type="entry name" value="SLL7028 PROTEIN"/>
    <property type="match status" value="1"/>
</dbReference>
<evidence type="ECO:0000259" key="3">
    <source>
        <dbReference type="Pfam" id="PF13203"/>
    </source>
</evidence>
<evidence type="ECO:0000313" key="5">
    <source>
        <dbReference type="Proteomes" id="UP000001916"/>
    </source>
</evidence>
<feature type="domain" description="Putative metallopeptidase" evidence="3">
    <location>
        <begin position="3"/>
        <end position="283"/>
    </location>
</feature>
<gene>
    <name evidence="4" type="ORF">Mesil_3479</name>
</gene>
<dbReference type="InterPro" id="IPR018698">
    <property type="entry name" value="VWA-like_dom"/>
</dbReference>
<geneLocation type="plasmid" evidence="4 5">
    <name>pMESIL01</name>
</geneLocation>
<dbReference type="HOGENOM" id="CLU_038906_0_0_0"/>
<dbReference type="Pfam" id="PF09967">
    <property type="entry name" value="DUF2201"/>
    <property type="match status" value="1"/>
</dbReference>
<dbReference type="EMBL" id="CP002043">
    <property type="protein sequence ID" value="ADH65283.1"/>
    <property type="molecule type" value="Genomic_DNA"/>
</dbReference>
<sequence length="416" mass="46438">MQIARLALIQKFPFYAPALWSLRLVEREQVPTAAVDRGGRLYYNPQFVARVLPKQVTGLLWHELEHLLRHHLERGDTLELLDVHEQRLWNIACDCAINDDAKAARLALPPGGLYPQRFGLEPGGLDEHYYWTLKQRLEPKYPQNHEDPPTQGQTEPSGQEAGGCTATGPRTPGMTHTHAPAEERQAWELPQDHSEYPALSPTDLNILRREVARAALEYHLGRGDLPLGVLRWAQAVGNPTVPWQHLLRHFVHRGVRLGAGRVRPSYERPHRRQGVYRDVILPGTYDLKPHVAVVLDTSGSVGEAMLGQALAEVDGILRWAKVEVTVLCVDAAVYTAQRVHRARQLRLQGGGGTDMRLGIEAALQLRPCPVAVVVLTDGLTPWPETPPGIPVIAGILGELPPDTPEYVWTIRIPEEF</sequence>
<proteinExistence type="predicted"/>
<dbReference type="Proteomes" id="UP000001916">
    <property type="component" value="Plasmid pMESIL01"/>
</dbReference>
<name>D7BJC7_ALLS1</name>
<dbReference type="CDD" id="cd00198">
    <property type="entry name" value="vWFA"/>
    <property type="match status" value="1"/>
</dbReference>
<keyword evidence="5" id="KW-1185">Reference proteome</keyword>
<protein>
    <recommendedName>
        <fullName evidence="6">Metallopeptidase domain-containing protein</fullName>
    </recommendedName>
</protein>
<feature type="region of interest" description="Disordered" evidence="1">
    <location>
        <begin position="140"/>
        <end position="179"/>
    </location>
</feature>
<dbReference type="SUPFAM" id="SSF53300">
    <property type="entry name" value="vWA-like"/>
    <property type="match status" value="1"/>
</dbReference>
<evidence type="ECO:0000256" key="1">
    <source>
        <dbReference type="SAM" id="MobiDB-lite"/>
    </source>
</evidence>
<dbReference type="eggNOG" id="COG3864">
    <property type="taxonomic scope" value="Bacteria"/>
</dbReference>
<dbReference type="InterPro" id="IPR036465">
    <property type="entry name" value="vWFA_dom_sf"/>
</dbReference>
<evidence type="ECO:0000259" key="2">
    <source>
        <dbReference type="Pfam" id="PF09967"/>
    </source>
</evidence>
<feature type="domain" description="VWA-like" evidence="2">
    <location>
        <begin position="291"/>
        <end position="394"/>
    </location>
</feature>
<evidence type="ECO:0008006" key="6">
    <source>
        <dbReference type="Google" id="ProtNLM"/>
    </source>
</evidence>
<accession>D7BJC7</accession>
<dbReference type="Pfam" id="PF13203">
    <property type="entry name" value="DUF2201_N"/>
    <property type="match status" value="1"/>
</dbReference>
<dbReference type="PANTHER" id="PTHR38730:SF1">
    <property type="entry name" value="SLL7028 PROTEIN"/>
    <property type="match status" value="1"/>
</dbReference>
<dbReference type="KEGG" id="msv:Mesil_3479"/>
<dbReference type="AlphaFoldDB" id="D7BJC7"/>